<protein>
    <submittedName>
        <fullName evidence="1">Uncharacterized protein</fullName>
    </submittedName>
</protein>
<sequence>MTRFTITRPPCVSRLVPTRHSNDIGSAIDSLYGDDYRDWTINFCDIPINLCMNCIADVYADMVRIEADLRLGKKSRESFLSPQITCLFDIEPGEKYVFIHSWWTSASDNQFLNELQDLPQPSRFDLNEFHSEITKFLQSVKLDLIKVGYNRLYNKNHPWGIKQY</sequence>
<comment type="caution">
    <text evidence="1">The sequence shown here is derived from an EMBL/GenBank/DDBJ whole genome shotgun (WGS) entry which is preliminary data.</text>
</comment>
<reference evidence="1 2" key="1">
    <citation type="submission" date="2019-09" db="EMBL/GenBank/DDBJ databases">
        <title>Taxonomy of Antarctic Massilia spp.: description of Massilia rubra sp. nov., Massilia aquatica sp. nov., Massilia mucilaginosa sp. nov., Massilia frigida sp. nov. isolated from streams, lakes and regoliths.</title>
        <authorList>
            <person name="Holochova P."/>
            <person name="Sedlacek I."/>
            <person name="Kralova S."/>
            <person name="Maslanova I."/>
            <person name="Busse H.-J."/>
            <person name="Stankova E."/>
            <person name="Vrbovska V."/>
            <person name="Kovarovic V."/>
            <person name="Bartak M."/>
            <person name="Svec P."/>
            <person name="Pantucek R."/>
        </authorList>
    </citation>
    <scope>NUCLEOTIDE SEQUENCE [LARGE SCALE GENOMIC DNA]</scope>
    <source>
        <strain evidence="1 2">CCM 8693</strain>
    </source>
</reference>
<name>A0ABX0MGJ1_9BURK</name>
<dbReference type="EMBL" id="VVIW01000020">
    <property type="protein sequence ID" value="NHZ43530.1"/>
    <property type="molecule type" value="Genomic_DNA"/>
</dbReference>
<evidence type="ECO:0000313" key="2">
    <source>
        <dbReference type="Proteomes" id="UP000819052"/>
    </source>
</evidence>
<dbReference type="RefSeq" id="WP_167079491.1">
    <property type="nucleotide sequence ID" value="NZ_VVIW01000020.1"/>
</dbReference>
<gene>
    <name evidence="1" type="ORF">F1609_25640</name>
</gene>
<accession>A0ABX0MGJ1</accession>
<organism evidence="1 2">
    <name type="scientific">Massilia aquatica</name>
    <dbReference type="NCBI Taxonomy" id="2609000"/>
    <lineage>
        <taxon>Bacteria</taxon>
        <taxon>Pseudomonadati</taxon>
        <taxon>Pseudomonadota</taxon>
        <taxon>Betaproteobacteria</taxon>
        <taxon>Burkholderiales</taxon>
        <taxon>Oxalobacteraceae</taxon>
        <taxon>Telluria group</taxon>
        <taxon>Massilia</taxon>
    </lineage>
</organism>
<dbReference type="Proteomes" id="UP000819052">
    <property type="component" value="Unassembled WGS sequence"/>
</dbReference>
<keyword evidence="2" id="KW-1185">Reference proteome</keyword>
<evidence type="ECO:0000313" key="1">
    <source>
        <dbReference type="EMBL" id="NHZ43530.1"/>
    </source>
</evidence>
<proteinExistence type="predicted"/>